<dbReference type="SMART" id="SM00257">
    <property type="entry name" value="LysM"/>
    <property type="match status" value="1"/>
</dbReference>
<keyword evidence="6" id="KW-1185">Reference proteome</keyword>
<dbReference type="InterPro" id="IPR050570">
    <property type="entry name" value="Cell_wall_metabolism_enzyme"/>
</dbReference>
<reference evidence="5 6" key="1">
    <citation type="journal article" date="2010" name="Stand. Genomic Sci.">
        <title>Complete genome sequence of Ferrimonas balearica type strain (PAT).</title>
        <authorList>
            <person name="Nolan M."/>
            <person name="Sikorski J."/>
            <person name="Davenport K."/>
            <person name="Lucas S."/>
            <person name="Glavina Del Rio T."/>
            <person name="Tice H."/>
            <person name="Cheng J."/>
            <person name="Goodwin L."/>
            <person name="Pitluck S."/>
            <person name="Liolios K."/>
            <person name="Ivanova N."/>
            <person name="Mavromatis K."/>
            <person name="Ovchinnikova G."/>
            <person name="Pati A."/>
            <person name="Chen A."/>
            <person name="Palaniappan K."/>
            <person name="Land M."/>
            <person name="Hauser L."/>
            <person name="Chang Y."/>
            <person name="Jeffries C."/>
            <person name="Tapia R."/>
            <person name="Brettin T."/>
            <person name="Detter J."/>
            <person name="Han C."/>
            <person name="Yasawong M."/>
            <person name="Rohde M."/>
            <person name="Tindall B."/>
            <person name="Goker M."/>
            <person name="Woyke T."/>
            <person name="Bristow J."/>
            <person name="Eisen J."/>
            <person name="Markowitz V."/>
            <person name="Hugenholtz P."/>
            <person name="Kyrpides N."/>
            <person name="Klenk H."/>
            <person name="Lapidus A."/>
        </authorList>
    </citation>
    <scope>NUCLEOTIDE SEQUENCE [LARGE SCALE GENOMIC DNA]</scope>
    <source>
        <strain evidence="6">DSM 9799 / CCM 4581 / KCTC 23876 / PAT</strain>
    </source>
</reference>
<dbReference type="RefSeq" id="WP_013344367.1">
    <property type="nucleotide sequence ID" value="NC_014541.1"/>
</dbReference>
<evidence type="ECO:0000256" key="2">
    <source>
        <dbReference type="SAM" id="MobiDB-lite"/>
    </source>
</evidence>
<dbReference type="GO" id="GO:0004222">
    <property type="term" value="F:metalloendopeptidase activity"/>
    <property type="evidence" value="ECO:0007669"/>
    <property type="project" value="TreeGrafter"/>
</dbReference>
<evidence type="ECO:0000313" key="5">
    <source>
        <dbReference type="EMBL" id="ADN75061.1"/>
    </source>
</evidence>
<dbReference type="InterPro" id="IPR016047">
    <property type="entry name" value="M23ase_b-sheet_dom"/>
</dbReference>
<dbReference type="eggNOG" id="COG4942">
    <property type="taxonomic scope" value="Bacteria"/>
</dbReference>
<evidence type="ECO:0000259" key="4">
    <source>
        <dbReference type="PROSITE" id="PS51782"/>
    </source>
</evidence>
<dbReference type="eggNOG" id="COG1388">
    <property type="taxonomic scope" value="Bacteria"/>
</dbReference>
<dbReference type="PANTHER" id="PTHR21666:SF263">
    <property type="entry name" value="MUREIN HYDROLASE ACTIVATOR NLPD"/>
    <property type="match status" value="1"/>
</dbReference>
<dbReference type="CDD" id="cd12797">
    <property type="entry name" value="M23_peptidase"/>
    <property type="match status" value="1"/>
</dbReference>
<dbReference type="Pfam" id="PF01551">
    <property type="entry name" value="Peptidase_M23"/>
    <property type="match status" value="1"/>
</dbReference>
<dbReference type="InterPro" id="IPR018392">
    <property type="entry name" value="LysM"/>
</dbReference>
<dbReference type="KEGG" id="fbl:Fbal_0852"/>
<dbReference type="Gene3D" id="3.10.350.10">
    <property type="entry name" value="LysM domain"/>
    <property type="match status" value="1"/>
</dbReference>
<dbReference type="GO" id="GO:0009279">
    <property type="term" value="C:cell outer membrane"/>
    <property type="evidence" value="ECO:0007669"/>
    <property type="project" value="TreeGrafter"/>
</dbReference>
<feature type="region of interest" description="Disordered" evidence="2">
    <location>
        <begin position="98"/>
        <end position="175"/>
    </location>
</feature>
<dbReference type="CDD" id="cd00118">
    <property type="entry name" value="LysM"/>
    <property type="match status" value="1"/>
</dbReference>
<evidence type="ECO:0000313" key="6">
    <source>
        <dbReference type="Proteomes" id="UP000006683"/>
    </source>
</evidence>
<feature type="signal peptide" evidence="3">
    <location>
        <begin position="1"/>
        <end position="31"/>
    </location>
</feature>
<evidence type="ECO:0000256" key="3">
    <source>
        <dbReference type="SAM" id="SignalP"/>
    </source>
</evidence>
<evidence type="ECO:0000256" key="1">
    <source>
        <dbReference type="ARBA" id="ARBA00038420"/>
    </source>
</evidence>
<dbReference type="InterPro" id="IPR036779">
    <property type="entry name" value="LysM_dom_sf"/>
</dbReference>
<dbReference type="SUPFAM" id="SSF51261">
    <property type="entry name" value="Duplicated hybrid motif"/>
    <property type="match status" value="1"/>
</dbReference>
<dbReference type="PANTHER" id="PTHR21666">
    <property type="entry name" value="PEPTIDASE-RELATED"/>
    <property type="match status" value="1"/>
</dbReference>
<keyword evidence="3" id="KW-0732">Signal</keyword>
<gene>
    <name evidence="5" type="ordered locus">Fbal_0852</name>
</gene>
<dbReference type="OrthoDB" id="9795421at2"/>
<feature type="domain" description="LysM" evidence="4">
    <location>
        <begin position="57"/>
        <end position="101"/>
    </location>
</feature>
<feature type="chain" id="PRO_5003151869" evidence="3">
    <location>
        <begin position="32"/>
        <end position="304"/>
    </location>
</feature>
<protein>
    <submittedName>
        <fullName evidence="5">Peptidase M23</fullName>
    </submittedName>
</protein>
<dbReference type="Pfam" id="PF01476">
    <property type="entry name" value="LysM"/>
    <property type="match status" value="1"/>
</dbReference>
<dbReference type="Proteomes" id="UP000006683">
    <property type="component" value="Chromosome"/>
</dbReference>
<dbReference type="PROSITE" id="PS51782">
    <property type="entry name" value="LYSM"/>
    <property type="match status" value="1"/>
</dbReference>
<dbReference type="EMBL" id="CP002209">
    <property type="protein sequence ID" value="ADN75061.1"/>
    <property type="molecule type" value="Genomic_DNA"/>
</dbReference>
<dbReference type="Gene3D" id="2.70.70.10">
    <property type="entry name" value="Glucose Permease (Domain IIA)"/>
    <property type="match status" value="1"/>
</dbReference>
<dbReference type="AlphaFoldDB" id="E1ST05"/>
<feature type="compositionally biased region" description="Polar residues" evidence="2">
    <location>
        <begin position="99"/>
        <end position="110"/>
    </location>
</feature>
<proteinExistence type="inferred from homology"/>
<accession>E1ST05</accession>
<dbReference type="InterPro" id="IPR011055">
    <property type="entry name" value="Dup_hybrid_motif"/>
</dbReference>
<dbReference type="HOGENOM" id="CLU_029425_0_1_6"/>
<dbReference type="PROSITE" id="PS51257">
    <property type="entry name" value="PROKAR_LIPOPROTEIN"/>
    <property type="match status" value="1"/>
</dbReference>
<comment type="similarity">
    <text evidence="1">Belongs to the E.coli NlpD/Haemophilus LppB family.</text>
</comment>
<sequence length="304" mass="32901">MLGLARCWPFSALRQLGCVSLALLLAGCSLQQPPAPVETLYSGQTYRERPRGSLQSQNYTVKAGDTLYSIAWAADQDFRTLAQRNGLRSPYVIHPGQTLKLSGSATRTHNSSTATPPRPAPAKPRPAAASTGQVAKTSTENRENKSVDPAPQPSYAGSTTLQTSNTTGSVTASRDTALPDRVAQWRWPVKGKVIRRFSATEQGNKGLDIAAPTGTPVISAAEGRVVYAGSALRGYGQLIIIKHSDEYLSAYAHNSRILVKEKQRVSAGQKIAEVGSSDADRPMLHFEIRYKGKSVDPQRYLPRQ</sequence>
<name>E1ST05_FERBD</name>
<dbReference type="CAZy" id="CBM50">
    <property type="family name" value="Carbohydrate-Binding Module Family 50"/>
</dbReference>
<organism evidence="5 6">
    <name type="scientific">Ferrimonas balearica (strain DSM 9799 / CCM 4581 / KCTC 23876 / PAT)</name>
    <dbReference type="NCBI Taxonomy" id="550540"/>
    <lineage>
        <taxon>Bacteria</taxon>
        <taxon>Pseudomonadati</taxon>
        <taxon>Pseudomonadota</taxon>
        <taxon>Gammaproteobacteria</taxon>
        <taxon>Alteromonadales</taxon>
        <taxon>Ferrimonadaceae</taxon>
        <taxon>Ferrimonas</taxon>
    </lineage>
</organism>
<dbReference type="GO" id="GO:0032153">
    <property type="term" value="C:cell division site"/>
    <property type="evidence" value="ECO:0007669"/>
    <property type="project" value="TreeGrafter"/>
</dbReference>
<dbReference type="STRING" id="550540.Fbal_0852"/>
<dbReference type="GeneID" id="67181094"/>
<feature type="compositionally biased region" description="Polar residues" evidence="2">
    <location>
        <begin position="155"/>
        <end position="174"/>
    </location>
</feature>